<organism evidence="2 3">
    <name type="scientific">Galerina marginata (strain CBS 339.88)</name>
    <dbReference type="NCBI Taxonomy" id="685588"/>
    <lineage>
        <taxon>Eukaryota</taxon>
        <taxon>Fungi</taxon>
        <taxon>Dikarya</taxon>
        <taxon>Basidiomycota</taxon>
        <taxon>Agaricomycotina</taxon>
        <taxon>Agaricomycetes</taxon>
        <taxon>Agaricomycetidae</taxon>
        <taxon>Agaricales</taxon>
        <taxon>Agaricineae</taxon>
        <taxon>Strophariaceae</taxon>
        <taxon>Galerina</taxon>
    </lineage>
</organism>
<evidence type="ECO:0000313" key="3">
    <source>
        <dbReference type="Proteomes" id="UP000027222"/>
    </source>
</evidence>
<evidence type="ECO:0000313" key="2">
    <source>
        <dbReference type="EMBL" id="KDR77212.1"/>
    </source>
</evidence>
<dbReference type="AlphaFoldDB" id="A0A067T4D3"/>
<feature type="domain" description="CHAT" evidence="1">
    <location>
        <begin position="7"/>
        <end position="195"/>
    </location>
</feature>
<accession>A0A067T4D3</accession>
<dbReference type="InterPro" id="IPR024983">
    <property type="entry name" value="CHAT_dom"/>
</dbReference>
<dbReference type="OrthoDB" id="9991317at2759"/>
<dbReference type="EMBL" id="KL142377">
    <property type="protein sequence ID" value="KDR77212.1"/>
    <property type="molecule type" value="Genomic_DNA"/>
</dbReference>
<keyword evidence="3" id="KW-1185">Reference proteome</keyword>
<sequence>MVVIQSAELPSTKKEMRIIQEHVSGDALITFGVPGAPAGIEDVASGLSDASIVHFACHGAQDGLNPLDSGLKLMDGLLKVSRIMKEKMPNGALAFLCACETAMGDETMPDEAISLGASLLFSGFCHVIATMWEMMDKDGPTIANAFYEEIFRGPNGNSLQQPNTDQSARALHIAVQQLRDDGAPFRRWVPFIHMGM</sequence>
<proteinExistence type="predicted"/>
<dbReference type="STRING" id="685588.A0A067T4D3"/>
<dbReference type="Proteomes" id="UP000027222">
    <property type="component" value="Unassembled WGS sequence"/>
</dbReference>
<reference evidence="3" key="1">
    <citation type="journal article" date="2014" name="Proc. Natl. Acad. Sci. U.S.A.">
        <title>Extensive sampling of basidiomycete genomes demonstrates inadequacy of the white-rot/brown-rot paradigm for wood decay fungi.</title>
        <authorList>
            <person name="Riley R."/>
            <person name="Salamov A.A."/>
            <person name="Brown D.W."/>
            <person name="Nagy L.G."/>
            <person name="Floudas D."/>
            <person name="Held B.W."/>
            <person name="Levasseur A."/>
            <person name="Lombard V."/>
            <person name="Morin E."/>
            <person name="Otillar R."/>
            <person name="Lindquist E.A."/>
            <person name="Sun H."/>
            <person name="LaButti K.M."/>
            <person name="Schmutz J."/>
            <person name="Jabbour D."/>
            <person name="Luo H."/>
            <person name="Baker S.E."/>
            <person name="Pisabarro A.G."/>
            <person name="Walton J.D."/>
            <person name="Blanchette R.A."/>
            <person name="Henrissat B."/>
            <person name="Martin F."/>
            <person name="Cullen D."/>
            <person name="Hibbett D.S."/>
            <person name="Grigoriev I.V."/>
        </authorList>
    </citation>
    <scope>NUCLEOTIDE SEQUENCE [LARGE SCALE GENOMIC DNA]</scope>
    <source>
        <strain evidence="3">CBS 339.88</strain>
    </source>
</reference>
<protein>
    <recommendedName>
        <fullName evidence="1">CHAT domain-containing protein</fullName>
    </recommendedName>
</protein>
<dbReference type="Pfam" id="PF12770">
    <property type="entry name" value="CHAT"/>
    <property type="match status" value="1"/>
</dbReference>
<dbReference type="HOGENOM" id="CLU_001305_1_2_1"/>
<gene>
    <name evidence="2" type="ORF">GALMADRAFT_139224</name>
</gene>
<name>A0A067T4D3_GALM3</name>
<evidence type="ECO:0000259" key="1">
    <source>
        <dbReference type="Pfam" id="PF12770"/>
    </source>
</evidence>